<evidence type="ECO:0000313" key="2">
    <source>
        <dbReference type="EMBL" id="NVP33204.1"/>
    </source>
</evidence>
<feature type="transmembrane region" description="Helical" evidence="1">
    <location>
        <begin position="114"/>
        <end position="137"/>
    </location>
</feature>
<keyword evidence="1" id="KW-0472">Membrane</keyword>
<evidence type="ECO:0000256" key="1">
    <source>
        <dbReference type="SAM" id="Phobius"/>
    </source>
</evidence>
<gene>
    <name evidence="2" type="ORF">HLV41_19395</name>
</gene>
<dbReference type="AlphaFoldDB" id="A0A7Y7QYQ7"/>
<reference evidence="2 3" key="1">
    <citation type="submission" date="2020-05" db="EMBL/GenBank/DDBJ databases">
        <title>Draft Genome Sequences of Sphingomonas sp. Isolated from the International Space Station.</title>
        <authorList>
            <person name="Bijlani S."/>
            <person name="Singh N.K."/>
            <person name="Mason C.E."/>
            <person name="Wang C.C."/>
            <person name="Venkateswaran K."/>
        </authorList>
    </citation>
    <scope>NUCLEOTIDE SEQUENCE [LARGE SCALE GENOMIC DNA]</scope>
    <source>
        <strain evidence="2">ISS-IIF7SWP</strain>
    </source>
</reference>
<dbReference type="RefSeq" id="WP_170171768.1">
    <property type="nucleotide sequence ID" value="NZ_JABEOW010000046.1"/>
</dbReference>
<accession>A0A7Y7QYQ7</accession>
<name>A0A7Y7QYQ7_9SPHN</name>
<dbReference type="EMBL" id="JABYQV010000028">
    <property type="protein sequence ID" value="NVP33204.1"/>
    <property type="molecule type" value="Genomic_DNA"/>
</dbReference>
<keyword evidence="1" id="KW-1133">Transmembrane helix</keyword>
<proteinExistence type="predicted"/>
<organism evidence="2 3">
    <name type="scientific">Sphingomonas sanguinis</name>
    <dbReference type="NCBI Taxonomy" id="33051"/>
    <lineage>
        <taxon>Bacteria</taxon>
        <taxon>Pseudomonadati</taxon>
        <taxon>Pseudomonadota</taxon>
        <taxon>Alphaproteobacteria</taxon>
        <taxon>Sphingomonadales</taxon>
        <taxon>Sphingomonadaceae</taxon>
        <taxon>Sphingomonas</taxon>
    </lineage>
</organism>
<keyword evidence="1" id="KW-0812">Transmembrane</keyword>
<feature type="transmembrane region" description="Helical" evidence="1">
    <location>
        <begin position="70"/>
        <end position="93"/>
    </location>
</feature>
<sequence length="138" mass="14563">MSIMTGQSSGWQDMTAAWAACGPRVDDLPDPVLELHAAALLRQHLASAAILATTLVVCAAAVLNDPPSPASATLAIVVSMMLGYLLFLTELSAVPQMLRSIPALRSRRLRRMRLMTAVIGVLETSLPAGFVLAVMVAP</sequence>
<comment type="caution">
    <text evidence="2">The sequence shown here is derived from an EMBL/GenBank/DDBJ whole genome shotgun (WGS) entry which is preliminary data.</text>
</comment>
<evidence type="ECO:0000313" key="3">
    <source>
        <dbReference type="Proteomes" id="UP000531581"/>
    </source>
</evidence>
<protein>
    <submittedName>
        <fullName evidence="2">Uncharacterized protein</fullName>
    </submittedName>
</protein>
<dbReference type="Proteomes" id="UP000531581">
    <property type="component" value="Unassembled WGS sequence"/>
</dbReference>
<feature type="transmembrane region" description="Helical" evidence="1">
    <location>
        <begin position="45"/>
        <end position="64"/>
    </location>
</feature>